<name>T1BYX2_9ZZZZ</name>
<evidence type="ECO:0000313" key="2">
    <source>
        <dbReference type="EMBL" id="EQD74922.1"/>
    </source>
</evidence>
<dbReference type="InterPro" id="IPR036514">
    <property type="entry name" value="SGNH_hydro_sf"/>
</dbReference>
<gene>
    <name evidence="2" type="ORF">B1B_02398</name>
</gene>
<dbReference type="GO" id="GO:0004622">
    <property type="term" value="F:phosphatidylcholine lysophospholipase activity"/>
    <property type="evidence" value="ECO:0007669"/>
    <property type="project" value="TreeGrafter"/>
</dbReference>
<dbReference type="InterPro" id="IPR013830">
    <property type="entry name" value="SGNH_hydro"/>
</dbReference>
<dbReference type="Gene3D" id="3.40.50.1110">
    <property type="entry name" value="SGNH hydrolase"/>
    <property type="match status" value="1"/>
</dbReference>
<dbReference type="GO" id="GO:0006629">
    <property type="term" value="P:lipid metabolic process"/>
    <property type="evidence" value="ECO:0007669"/>
    <property type="project" value="InterPro"/>
</dbReference>
<reference evidence="2" key="1">
    <citation type="submission" date="2013-08" db="EMBL/GenBank/DDBJ databases">
        <authorList>
            <person name="Mendez C."/>
            <person name="Richter M."/>
            <person name="Ferrer M."/>
            <person name="Sanchez J."/>
        </authorList>
    </citation>
    <scope>NUCLEOTIDE SEQUENCE</scope>
</reference>
<feature type="domain" description="SGNH hydrolase-type esterase" evidence="1">
    <location>
        <begin position="24"/>
        <end position="183"/>
    </location>
</feature>
<dbReference type="CDD" id="cd01822">
    <property type="entry name" value="Lysophospholipase_L1_like"/>
    <property type="match status" value="1"/>
</dbReference>
<protein>
    <submittedName>
        <fullName evidence="2">Arylesterase</fullName>
    </submittedName>
</protein>
<dbReference type="AlphaFoldDB" id="T1BYX2"/>
<dbReference type="InterPro" id="IPR051532">
    <property type="entry name" value="Ester_Hydrolysis_Enzymes"/>
</dbReference>
<dbReference type="EMBL" id="AUZY01001417">
    <property type="protein sequence ID" value="EQD74922.1"/>
    <property type="molecule type" value="Genomic_DNA"/>
</dbReference>
<dbReference type="PROSITE" id="PS01098">
    <property type="entry name" value="LIPASE_GDSL_SER"/>
    <property type="match status" value="1"/>
</dbReference>
<dbReference type="Pfam" id="PF13472">
    <property type="entry name" value="Lipase_GDSL_2"/>
    <property type="match status" value="1"/>
</dbReference>
<accession>T1BYX2</accession>
<dbReference type="SUPFAM" id="SSF52266">
    <property type="entry name" value="SGNH hydrolase"/>
    <property type="match status" value="1"/>
</dbReference>
<evidence type="ECO:0000259" key="1">
    <source>
        <dbReference type="Pfam" id="PF13472"/>
    </source>
</evidence>
<proteinExistence type="predicted"/>
<comment type="caution">
    <text evidence="2">The sequence shown here is derived from an EMBL/GenBank/DDBJ whole genome shotgun (WGS) entry which is preliminary data.</text>
</comment>
<reference evidence="2" key="2">
    <citation type="journal article" date="2014" name="ISME J.">
        <title>Microbial stratification in low pH oxic and suboxic macroscopic growths along an acid mine drainage.</title>
        <authorList>
            <person name="Mendez-Garcia C."/>
            <person name="Mesa V."/>
            <person name="Sprenger R.R."/>
            <person name="Richter M."/>
            <person name="Diez M.S."/>
            <person name="Solano J."/>
            <person name="Bargiela R."/>
            <person name="Golyshina O.V."/>
            <person name="Manteca A."/>
            <person name="Ramos J.L."/>
            <person name="Gallego J.R."/>
            <person name="Llorente I."/>
            <person name="Martins Dos Santos V.A."/>
            <person name="Jensen O.N."/>
            <person name="Pelaez A.I."/>
            <person name="Sanchez J."/>
            <person name="Ferrer M."/>
        </authorList>
    </citation>
    <scope>NUCLEOTIDE SEQUENCE</scope>
</reference>
<sequence>MTAVGFAGSASATPIRPVSGTLLILGDSLSAGYGVAQGRSWVALLRRKLLHNHWHCRVVNASISGETSSGGRVRLPELLRRFHPKILILELGANDGLRGASLRILRKNLVAMIRRARAAGTTVLLIGILLPPNYGPYYTGRFARIYQHLAHVMHLPFVPFLLAHVATHRKLMQPDGLHPNAHGEPRVLANVWPKLGPLLPRACHQS</sequence>
<dbReference type="PANTHER" id="PTHR30383:SF24">
    <property type="entry name" value="THIOESTERASE 1_PROTEASE 1_LYSOPHOSPHOLIPASE L1"/>
    <property type="match status" value="1"/>
</dbReference>
<organism evidence="2">
    <name type="scientific">mine drainage metagenome</name>
    <dbReference type="NCBI Taxonomy" id="410659"/>
    <lineage>
        <taxon>unclassified sequences</taxon>
        <taxon>metagenomes</taxon>
        <taxon>ecological metagenomes</taxon>
    </lineage>
</organism>
<dbReference type="PANTHER" id="PTHR30383">
    <property type="entry name" value="THIOESTERASE 1/PROTEASE 1/LYSOPHOSPHOLIPASE L1"/>
    <property type="match status" value="1"/>
</dbReference>
<dbReference type="InterPro" id="IPR008265">
    <property type="entry name" value="Lipase_GDSL_AS"/>
</dbReference>